<dbReference type="AlphaFoldDB" id="A0A3Q8U1V6"/>
<accession>A0A3Q8U1V6</accession>
<keyword evidence="1 6" id="KW-0963">Cytoplasm</keyword>
<dbReference type="GO" id="GO:0045947">
    <property type="term" value="P:negative regulation of translational initiation"/>
    <property type="evidence" value="ECO:0007669"/>
    <property type="project" value="UniProtKB-UniRule"/>
</dbReference>
<dbReference type="OrthoDB" id="9809061at2"/>
<dbReference type="NCBIfam" id="TIGR00202">
    <property type="entry name" value="csrA"/>
    <property type="match status" value="1"/>
</dbReference>
<dbReference type="GO" id="GO:0048027">
    <property type="term" value="F:mRNA 5'-UTR binding"/>
    <property type="evidence" value="ECO:0007669"/>
    <property type="project" value="UniProtKB-UniRule"/>
</dbReference>
<dbReference type="FunFam" id="2.60.40.4380:FF:000002">
    <property type="entry name" value="Translational regulator CsrA"/>
    <property type="match status" value="1"/>
</dbReference>
<dbReference type="InterPro" id="IPR036107">
    <property type="entry name" value="CsrA_sf"/>
</dbReference>
<evidence type="ECO:0000256" key="6">
    <source>
        <dbReference type="HAMAP-Rule" id="MF_00167"/>
    </source>
</evidence>
<keyword evidence="5 6" id="KW-0010">Activator</keyword>
<comment type="function">
    <text evidence="6">A key translational regulator that binds mRNA to regulate translation initiation and/or mRNA stability. Mediates global changes in gene expression, shifting from rapid growth to stress survival by linking envelope stress, the stringent response and the catabolite repression systems. Usually binds in the 5'-UTR; binding at or near the Shine-Dalgarno sequence prevents ribosome-binding, repressing translation, binding elsewhere in the 5'-UTR can activate translation and/or stabilize the mRNA. Its function is antagonized by small RNA(s).</text>
</comment>
<dbReference type="GO" id="GO:0005829">
    <property type="term" value="C:cytosol"/>
    <property type="evidence" value="ECO:0007669"/>
    <property type="project" value="TreeGrafter"/>
</dbReference>
<dbReference type="SUPFAM" id="SSF117130">
    <property type="entry name" value="CsrA-like"/>
    <property type="match status" value="1"/>
</dbReference>
<keyword evidence="3 6" id="KW-0810">Translation regulation</keyword>
<keyword evidence="4 6" id="KW-0694">RNA-binding</keyword>
<dbReference type="GO" id="GO:0045948">
    <property type="term" value="P:positive regulation of translational initiation"/>
    <property type="evidence" value="ECO:0007669"/>
    <property type="project" value="UniProtKB-UniRule"/>
</dbReference>
<evidence type="ECO:0000256" key="2">
    <source>
        <dbReference type="ARBA" id="ARBA00022491"/>
    </source>
</evidence>
<evidence type="ECO:0000313" key="8">
    <source>
        <dbReference type="Proteomes" id="UP000268230"/>
    </source>
</evidence>
<evidence type="ECO:0000256" key="3">
    <source>
        <dbReference type="ARBA" id="ARBA00022845"/>
    </source>
</evidence>
<dbReference type="GO" id="GO:0006109">
    <property type="term" value="P:regulation of carbohydrate metabolic process"/>
    <property type="evidence" value="ECO:0007669"/>
    <property type="project" value="UniProtKB-UniRule"/>
</dbReference>
<dbReference type="PANTHER" id="PTHR34984">
    <property type="entry name" value="CARBON STORAGE REGULATOR"/>
    <property type="match status" value="1"/>
</dbReference>
<evidence type="ECO:0000313" key="7">
    <source>
        <dbReference type="EMBL" id="AZL69235.1"/>
    </source>
</evidence>
<dbReference type="Gene3D" id="2.60.40.4380">
    <property type="entry name" value="Translational regulator CsrA"/>
    <property type="match status" value="1"/>
</dbReference>
<dbReference type="InterPro" id="IPR003751">
    <property type="entry name" value="CsrA"/>
</dbReference>
<dbReference type="EMBL" id="CP034338">
    <property type="protein sequence ID" value="AZL69235.1"/>
    <property type="molecule type" value="Genomic_DNA"/>
</dbReference>
<dbReference type="PANTHER" id="PTHR34984:SF1">
    <property type="entry name" value="CARBON STORAGE REGULATOR"/>
    <property type="match status" value="1"/>
</dbReference>
<dbReference type="NCBIfam" id="NF002469">
    <property type="entry name" value="PRK01712.1"/>
    <property type="match status" value="1"/>
</dbReference>
<protein>
    <recommendedName>
        <fullName evidence="6">Translational regulator CsrA</fullName>
    </recommendedName>
    <alternativeName>
        <fullName evidence="6">Carbon storage regulator</fullName>
    </alternativeName>
</protein>
<dbReference type="HAMAP" id="MF_00167">
    <property type="entry name" value="CsrA"/>
    <property type="match status" value="1"/>
</dbReference>
<organism evidence="7 8">
    <name type="scientific">Pseudomonas entomophila</name>
    <dbReference type="NCBI Taxonomy" id="312306"/>
    <lineage>
        <taxon>Bacteria</taxon>
        <taxon>Pseudomonadati</taxon>
        <taxon>Pseudomonadota</taxon>
        <taxon>Gammaproteobacteria</taxon>
        <taxon>Pseudomonadales</taxon>
        <taxon>Pseudomonadaceae</taxon>
        <taxon>Pseudomonas</taxon>
    </lineage>
</organism>
<gene>
    <name evidence="6 7" type="primary">csrA</name>
    <name evidence="7" type="ORF">EJA05_16540</name>
</gene>
<comment type="similarity">
    <text evidence="6">Belongs to the CsrA/RsmA family.</text>
</comment>
<evidence type="ECO:0000256" key="4">
    <source>
        <dbReference type="ARBA" id="ARBA00022884"/>
    </source>
</evidence>
<dbReference type="GO" id="GO:0006402">
    <property type="term" value="P:mRNA catabolic process"/>
    <property type="evidence" value="ECO:0007669"/>
    <property type="project" value="InterPro"/>
</dbReference>
<dbReference type="Pfam" id="PF02599">
    <property type="entry name" value="CsrA"/>
    <property type="match status" value="1"/>
</dbReference>
<comment type="subunit">
    <text evidence="6">Homodimer; the beta-strands of each monomer intercalate to form a hydrophobic core, while the alpha-helices form wings that extend away from the core.</text>
</comment>
<reference evidence="7 8" key="1">
    <citation type="submission" date="2018-12" db="EMBL/GenBank/DDBJ databases">
        <authorList>
            <person name="Li S."/>
            <person name="Yang R."/>
            <person name="Chen G."/>
            <person name="Zou L."/>
            <person name="Zhang C."/>
            <person name="Chen Y."/>
            <person name="Liu Z."/>
            <person name="Li Y."/>
            <person name="Yan Y."/>
            <person name="Huang M."/>
            <person name="Chen T."/>
        </authorList>
    </citation>
    <scope>NUCLEOTIDE SEQUENCE [LARGE SCALE GENOMIC DNA]</scope>
    <source>
        <strain evidence="7 8">1257</strain>
    </source>
</reference>
<evidence type="ECO:0000256" key="5">
    <source>
        <dbReference type="ARBA" id="ARBA00023159"/>
    </source>
</evidence>
<comment type="subcellular location">
    <subcellularLocation>
        <location evidence="6">Cytoplasm</location>
    </subcellularLocation>
</comment>
<name>A0A3Q8U1V6_9PSED</name>
<proteinExistence type="inferred from homology"/>
<sequence length="63" mass="7194">MLILTRRVGESIRINNDITVKVLGVQGMQVRLGVEAPEEVVVHRQEVYERIQADESQEVRHGL</sequence>
<keyword evidence="2 6" id="KW-0678">Repressor</keyword>
<dbReference type="KEGG" id="pory:EJA05_16540"/>
<evidence type="ECO:0000256" key="1">
    <source>
        <dbReference type="ARBA" id="ARBA00022490"/>
    </source>
</evidence>
<dbReference type="Proteomes" id="UP000268230">
    <property type="component" value="Chromosome"/>
</dbReference>